<keyword evidence="3 4" id="KW-0408">Iron</keyword>
<evidence type="ECO:0000256" key="3">
    <source>
        <dbReference type="ARBA" id="ARBA00023004"/>
    </source>
</evidence>
<dbReference type="SUPFAM" id="SSF46626">
    <property type="entry name" value="Cytochrome c"/>
    <property type="match status" value="1"/>
</dbReference>
<dbReference type="GO" id="GO:0009055">
    <property type="term" value="F:electron transfer activity"/>
    <property type="evidence" value="ECO:0007669"/>
    <property type="project" value="InterPro"/>
</dbReference>
<dbReference type="KEGG" id="osu:NT6N_19590"/>
<dbReference type="EMBL" id="AP026866">
    <property type="protein sequence ID" value="BDS06919.1"/>
    <property type="molecule type" value="Genomic_DNA"/>
</dbReference>
<dbReference type="PROSITE" id="PS51007">
    <property type="entry name" value="CYTC"/>
    <property type="match status" value="1"/>
</dbReference>
<sequence>MITPSVFKPATLLLLAIGILTTNIHAQKKGKKEEPAAFTTNCKACHLPQTDLVGPSLAEMARLYPKEKREQFIQWCIDPGKKRADKAQMPSMAHIPKKDLVEVHNYILDAAKGLKRMPRAKDDPYKNSELYTKRPRVLRTFIPDTGPASAIIALPTKQLHNVVWDTDQCALRYITTGQIDAYPYWKSNGNSEIKPGEKCFTESQPIFDPKQTQYLGYQLNKDGFPTFLYKVGNVTVSESYSVNNDSIVRILKSDAPLPKHQLQETDKSKSVQRTIKQETNTLTIEYSPKS</sequence>
<dbReference type="AlphaFoldDB" id="A0AAT9FLW3"/>
<feature type="domain" description="Cytochrome c" evidence="5">
    <location>
        <begin position="29"/>
        <end position="111"/>
    </location>
</feature>
<evidence type="ECO:0000313" key="6">
    <source>
        <dbReference type="EMBL" id="BDS06919.1"/>
    </source>
</evidence>
<evidence type="ECO:0000256" key="2">
    <source>
        <dbReference type="ARBA" id="ARBA00022723"/>
    </source>
</evidence>
<keyword evidence="1 4" id="KW-0349">Heme</keyword>
<dbReference type="Pfam" id="PF00034">
    <property type="entry name" value="Cytochrom_C"/>
    <property type="match status" value="1"/>
</dbReference>
<dbReference type="GO" id="GO:0020037">
    <property type="term" value="F:heme binding"/>
    <property type="evidence" value="ECO:0007669"/>
    <property type="project" value="InterPro"/>
</dbReference>
<evidence type="ECO:0000259" key="5">
    <source>
        <dbReference type="PROSITE" id="PS51007"/>
    </source>
</evidence>
<evidence type="ECO:0000256" key="1">
    <source>
        <dbReference type="ARBA" id="ARBA00022617"/>
    </source>
</evidence>
<protein>
    <recommendedName>
        <fullName evidence="5">Cytochrome c domain-containing protein</fullName>
    </recommendedName>
</protein>
<reference evidence="6" key="1">
    <citation type="submission" date="2024-07" db="EMBL/GenBank/DDBJ databases">
        <title>Complete genome sequence of Verrucomicrobiaceae bacterium NT6N.</title>
        <authorList>
            <person name="Huang C."/>
            <person name="Takami H."/>
            <person name="Hamasaki K."/>
        </authorList>
    </citation>
    <scope>NUCLEOTIDE SEQUENCE</scope>
    <source>
        <strain evidence="6">NT6N</strain>
    </source>
</reference>
<dbReference type="Gene3D" id="1.10.760.10">
    <property type="entry name" value="Cytochrome c-like domain"/>
    <property type="match status" value="1"/>
</dbReference>
<organism evidence="6">
    <name type="scientific">Oceaniferula spumae</name>
    <dbReference type="NCBI Taxonomy" id="2979115"/>
    <lineage>
        <taxon>Bacteria</taxon>
        <taxon>Pseudomonadati</taxon>
        <taxon>Verrucomicrobiota</taxon>
        <taxon>Verrucomicrobiia</taxon>
        <taxon>Verrucomicrobiales</taxon>
        <taxon>Verrucomicrobiaceae</taxon>
        <taxon>Oceaniferula</taxon>
    </lineage>
</organism>
<keyword evidence="2 4" id="KW-0479">Metal-binding</keyword>
<evidence type="ECO:0000256" key="4">
    <source>
        <dbReference type="PROSITE-ProRule" id="PRU00433"/>
    </source>
</evidence>
<gene>
    <name evidence="6" type="ORF">NT6N_19590</name>
</gene>
<dbReference type="GO" id="GO:0046872">
    <property type="term" value="F:metal ion binding"/>
    <property type="evidence" value="ECO:0007669"/>
    <property type="project" value="UniProtKB-KW"/>
</dbReference>
<accession>A0AAT9FLW3</accession>
<name>A0AAT9FLW3_9BACT</name>
<dbReference type="InterPro" id="IPR009056">
    <property type="entry name" value="Cyt_c-like_dom"/>
</dbReference>
<proteinExistence type="predicted"/>
<dbReference type="InterPro" id="IPR036909">
    <property type="entry name" value="Cyt_c-like_dom_sf"/>
</dbReference>